<dbReference type="RefSeq" id="WP_369721152.1">
    <property type="nucleotide sequence ID" value="NZ_CP165734.1"/>
</dbReference>
<gene>
    <name evidence="2" type="ORF">AB8Z38_29415</name>
</gene>
<sequence length="98" mass="10971">MDAFSVNESGIESNEAPDAGKDRDETQTTQLSLSFFASFEAHLVLGVAGRPGAVLHARLLLLRAYLAGRLSLRRSAQRNEARQYRQRKDHISHSIFVF</sequence>
<feature type="region of interest" description="Disordered" evidence="1">
    <location>
        <begin position="1"/>
        <end position="26"/>
    </location>
</feature>
<name>A0AB39XHL7_9BRAD</name>
<accession>A0AB39XHL7</accession>
<evidence type="ECO:0000313" key="2">
    <source>
        <dbReference type="EMBL" id="XDV56710.1"/>
    </source>
</evidence>
<feature type="compositionally biased region" description="Polar residues" evidence="1">
    <location>
        <begin position="1"/>
        <end position="12"/>
    </location>
</feature>
<organism evidence="2">
    <name type="scientific">Bradyrhizobium sp. LLZ17</name>
    <dbReference type="NCBI Taxonomy" id="3239388"/>
    <lineage>
        <taxon>Bacteria</taxon>
        <taxon>Pseudomonadati</taxon>
        <taxon>Pseudomonadota</taxon>
        <taxon>Alphaproteobacteria</taxon>
        <taxon>Hyphomicrobiales</taxon>
        <taxon>Nitrobacteraceae</taxon>
        <taxon>Bradyrhizobium</taxon>
    </lineage>
</organism>
<proteinExistence type="predicted"/>
<protein>
    <submittedName>
        <fullName evidence="2">Uncharacterized protein</fullName>
    </submittedName>
</protein>
<dbReference type="EMBL" id="CP165734">
    <property type="protein sequence ID" value="XDV56710.1"/>
    <property type="molecule type" value="Genomic_DNA"/>
</dbReference>
<evidence type="ECO:0000256" key="1">
    <source>
        <dbReference type="SAM" id="MobiDB-lite"/>
    </source>
</evidence>
<reference evidence="2" key="1">
    <citation type="submission" date="2024-08" db="EMBL/GenBank/DDBJ databases">
        <authorList>
            <person name="Chaddad Z."/>
            <person name="Lamrabet M."/>
            <person name="Bouhnik O."/>
            <person name="Alami S."/>
            <person name="Wipf D."/>
            <person name="Courty P.E."/>
            <person name="Missbah El Idrissi M."/>
        </authorList>
    </citation>
    <scope>NUCLEOTIDE SEQUENCE</scope>
    <source>
        <strain evidence="2">LLZ17</strain>
    </source>
</reference>
<dbReference type="AlphaFoldDB" id="A0AB39XHL7"/>